<evidence type="ECO:0000313" key="3">
    <source>
        <dbReference type="EMBL" id="AAS13689.1"/>
    </source>
</evidence>
<feature type="chain" id="PRO_5004279730" evidence="2">
    <location>
        <begin position="19"/>
        <end position="156"/>
    </location>
</feature>
<evidence type="ECO:0000256" key="2">
    <source>
        <dbReference type="SAM" id="SignalP"/>
    </source>
</evidence>
<feature type="signal peptide" evidence="2">
    <location>
        <begin position="1"/>
        <end position="18"/>
    </location>
</feature>
<dbReference type="EMBL" id="AY526113">
    <property type="protein sequence ID" value="AAS13689.1"/>
    <property type="molecule type" value="mRNA"/>
</dbReference>
<keyword evidence="2" id="KW-0732">Signal</keyword>
<proteinExistence type="evidence at transcript level"/>
<dbReference type="AlphaFoldDB" id="Q6QTE8"/>
<reference evidence="3" key="1">
    <citation type="submission" date="2004-01" db="EMBL/GenBank/DDBJ databases">
        <title>Identification of gut-specific genes in the soft tick Ornithodoros moubata.</title>
        <authorList>
            <person name="Kopacek P."/>
            <person name="Grunclova L."/>
            <person name="Sojka D."/>
        </authorList>
    </citation>
    <scope>NUCLEOTIDE SEQUENCE</scope>
</reference>
<name>Q6QTE8_ORNMO</name>
<reference evidence="4" key="2">
    <citation type="journal article" date="2017" name="Ticks Tick Borne Dis.">
        <title>Functional annotation and analysis of the Ornithodoros moubata midgut genes differentially expressed after blood feeding.</title>
        <authorList>
            <person name="Oleaga A."/>
            <person name="Obolo-Mvoulouga P."/>
            <person name="Manzano-Roman R."/>
            <person name="Perez-Sanchez R."/>
        </authorList>
    </citation>
    <scope>NUCLEOTIDE SEQUENCE</scope>
    <source>
        <strain evidence="4">Female</strain>
        <tissue evidence="4">Gut</tissue>
    </source>
</reference>
<evidence type="ECO:0000313" key="4">
    <source>
        <dbReference type="EMBL" id="JAV99192.1"/>
    </source>
</evidence>
<feature type="coiled-coil region" evidence="1">
    <location>
        <begin position="64"/>
        <end position="91"/>
    </location>
</feature>
<organism evidence="3">
    <name type="scientific">Ornithodoros moubata</name>
    <name type="common">Soft tick</name>
    <name type="synonym">Argasid tick</name>
    <dbReference type="NCBI Taxonomy" id="6938"/>
    <lineage>
        <taxon>Eukaryota</taxon>
        <taxon>Metazoa</taxon>
        <taxon>Ecdysozoa</taxon>
        <taxon>Arthropoda</taxon>
        <taxon>Chelicerata</taxon>
        <taxon>Arachnida</taxon>
        <taxon>Acari</taxon>
        <taxon>Parasitiformes</taxon>
        <taxon>Ixodida</taxon>
        <taxon>Ixodoidea</taxon>
        <taxon>Argasidae</taxon>
        <taxon>Ornithodorinae</taxon>
        <taxon>Ornithodoros</taxon>
    </lineage>
</organism>
<accession>Q6QTE8</accession>
<sequence>MNFQVIILAILFAVSAYGATVPTAPQTLKQAQDDVETVDLEGAVSKVISLLGRQLTVISETKSGDVTKEKKQQLEKELDDINMELQAAVEGQEEDLGATLETVSDILLALDENSDGESEYSKWKKLKQKLTSKKAKKIYKTAAKIAVKVAIKSMIG</sequence>
<protein>
    <submittedName>
        <fullName evidence="3">Secreted protein PK-2</fullName>
    </submittedName>
</protein>
<keyword evidence="1" id="KW-0175">Coiled coil</keyword>
<evidence type="ECO:0000256" key="1">
    <source>
        <dbReference type="SAM" id="Coils"/>
    </source>
</evidence>
<dbReference type="EMBL" id="GFJQ02007777">
    <property type="protein sequence ID" value="JAV99192.1"/>
    <property type="molecule type" value="Transcribed_RNA"/>
</dbReference>